<sequence length="358" mass="38181">MPDLNSLPPSSPASFSRAMSSSNNSDNAAVPRGESPSSSPRASISLQAAATVNAGLQHETSRRGSSSSSLARNRQSPHSSRRRSQVLMNLQMNDPSVPAPGEMLSDTNPSSQVTASPTITASPLPVSSDPHHHRQPSLGELHQELEAEQEAQVNRLLGMIRHQQLQIQQLQSQQPQSQSAVTGDEASDRSVPAPAQPIPVPGAAPPSVAAAFSPSGSLPRSPVLSHPRSSFDMARADLQRRSRTPSRGASPRLRSTSISADSGDPWLLGGRDENAFYQAETQMLVRENQMLRHRIRELERQLSEMGGPSSPTTAHEPTQHSHLGRSTSISEEESTSGATRATASSNPLPTVADAPKED</sequence>
<feature type="compositionally biased region" description="Low complexity" evidence="1">
    <location>
        <begin position="63"/>
        <end position="78"/>
    </location>
</feature>
<dbReference type="PANTHER" id="PTHR39610:SF2">
    <property type="entry name" value="BZIP DOMAIN-CONTAINING PROTEIN"/>
    <property type="match status" value="1"/>
</dbReference>
<feature type="compositionally biased region" description="Low complexity" evidence="1">
    <location>
        <begin position="1"/>
        <end position="45"/>
    </location>
</feature>
<dbReference type="STRING" id="1093900.A0A507B5K4"/>
<dbReference type="PANTHER" id="PTHR39610">
    <property type="entry name" value="BZIP DOMAIN-CONTAINING PROTEIN-RELATED"/>
    <property type="match status" value="1"/>
</dbReference>
<feature type="region of interest" description="Disordered" evidence="1">
    <location>
        <begin position="1"/>
        <end position="136"/>
    </location>
</feature>
<feature type="compositionally biased region" description="Polar residues" evidence="1">
    <location>
        <begin position="105"/>
        <end position="121"/>
    </location>
</feature>
<feature type="compositionally biased region" description="Low complexity" evidence="1">
    <location>
        <begin position="168"/>
        <end position="179"/>
    </location>
</feature>
<accession>A0A507B5K4</accession>
<dbReference type="InParanoid" id="A0A507B5K4"/>
<name>A0A507B5K4_9PEZI</name>
<feature type="compositionally biased region" description="Polar residues" evidence="1">
    <location>
        <begin position="309"/>
        <end position="325"/>
    </location>
</feature>
<evidence type="ECO:0000256" key="1">
    <source>
        <dbReference type="SAM" id="MobiDB-lite"/>
    </source>
</evidence>
<proteinExistence type="predicted"/>
<organism evidence="2 3">
    <name type="scientific">Thyridium curvatum</name>
    <dbReference type="NCBI Taxonomy" id="1093900"/>
    <lineage>
        <taxon>Eukaryota</taxon>
        <taxon>Fungi</taxon>
        <taxon>Dikarya</taxon>
        <taxon>Ascomycota</taxon>
        <taxon>Pezizomycotina</taxon>
        <taxon>Sordariomycetes</taxon>
        <taxon>Sordariomycetidae</taxon>
        <taxon>Thyridiales</taxon>
        <taxon>Thyridiaceae</taxon>
        <taxon>Thyridium</taxon>
    </lineage>
</organism>
<feature type="compositionally biased region" description="Pro residues" evidence="1">
    <location>
        <begin position="194"/>
        <end position="204"/>
    </location>
</feature>
<dbReference type="AlphaFoldDB" id="A0A507B5K4"/>
<protein>
    <submittedName>
        <fullName evidence="2">Uncharacterized protein</fullName>
    </submittedName>
</protein>
<evidence type="ECO:0000313" key="3">
    <source>
        <dbReference type="Proteomes" id="UP000319257"/>
    </source>
</evidence>
<keyword evidence="3" id="KW-1185">Reference proteome</keyword>
<dbReference type="EMBL" id="SKBQ01000024">
    <property type="protein sequence ID" value="TPX15093.1"/>
    <property type="molecule type" value="Genomic_DNA"/>
</dbReference>
<reference evidence="2 3" key="1">
    <citation type="submission" date="2019-06" db="EMBL/GenBank/DDBJ databases">
        <title>Draft genome sequence of the filamentous fungus Phialemoniopsis curvata isolated from diesel fuel.</title>
        <authorList>
            <person name="Varaljay V.A."/>
            <person name="Lyon W.J."/>
            <person name="Crouch A.L."/>
            <person name="Drake C.E."/>
            <person name="Hollomon J.M."/>
            <person name="Nadeau L.J."/>
            <person name="Nunn H.S."/>
            <person name="Stevenson B.S."/>
            <person name="Bojanowski C.L."/>
            <person name="Crookes-Goodson W.J."/>
        </authorList>
    </citation>
    <scope>NUCLEOTIDE SEQUENCE [LARGE SCALE GENOMIC DNA]</scope>
    <source>
        <strain evidence="2 3">D216</strain>
    </source>
</reference>
<dbReference type="GeneID" id="41972370"/>
<dbReference type="OrthoDB" id="5407781at2759"/>
<feature type="region of interest" description="Disordered" evidence="1">
    <location>
        <begin position="300"/>
        <end position="358"/>
    </location>
</feature>
<dbReference type="RefSeq" id="XP_030996804.1">
    <property type="nucleotide sequence ID" value="XM_031139387.1"/>
</dbReference>
<dbReference type="Proteomes" id="UP000319257">
    <property type="component" value="Unassembled WGS sequence"/>
</dbReference>
<gene>
    <name evidence="2" type="ORF">E0L32_004923</name>
</gene>
<comment type="caution">
    <text evidence="2">The sequence shown here is derived from an EMBL/GenBank/DDBJ whole genome shotgun (WGS) entry which is preliminary data.</text>
</comment>
<feature type="region of interest" description="Disordered" evidence="1">
    <location>
        <begin position="168"/>
        <end position="267"/>
    </location>
</feature>
<evidence type="ECO:0000313" key="2">
    <source>
        <dbReference type="EMBL" id="TPX15093.1"/>
    </source>
</evidence>
<feature type="compositionally biased region" description="Low complexity" evidence="1">
    <location>
        <begin position="205"/>
        <end position="217"/>
    </location>
</feature>
<feature type="compositionally biased region" description="Low complexity" evidence="1">
    <location>
        <begin position="335"/>
        <end position="345"/>
    </location>
</feature>